<evidence type="ECO:0000313" key="2">
    <source>
        <dbReference type="EMBL" id="KAK2950631.1"/>
    </source>
</evidence>
<feature type="compositionally biased region" description="Basic and acidic residues" evidence="1">
    <location>
        <begin position="21"/>
        <end position="46"/>
    </location>
</feature>
<name>A0ABQ9XDT3_9EUKA</name>
<keyword evidence="3" id="KW-1185">Reference proteome</keyword>
<dbReference type="Proteomes" id="UP001281761">
    <property type="component" value="Unassembled WGS sequence"/>
</dbReference>
<reference evidence="2 3" key="1">
    <citation type="journal article" date="2022" name="bioRxiv">
        <title>Genomics of Preaxostyla Flagellates Illuminates Evolutionary Transitions and the Path Towards Mitochondrial Loss.</title>
        <authorList>
            <person name="Novak L.V.F."/>
            <person name="Treitli S.C."/>
            <person name="Pyrih J."/>
            <person name="Halakuc P."/>
            <person name="Pipaliya S.V."/>
            <person name="Vacek V."/>
            <person name="Brzon O."/>
            <person name="Soukal P."/>
            <person name="Eme L."/>
            <person name="Dacks J.B."/>
            <person name="Karnkowska A."/>
            <person name="Elias M."/>
            <person name="Hampl V."/>
        </authorList>
    </citation>
    <scope>NUCLEOTIDE SEQUENCE [LARGE SCALE GENOMIC DNA]</scope>
    <source>
        <strain evidence="2">NAU3</strain>
        <tissue evidence="2">Gut</tissue>
    </source>
</reference>
<gene>
    <name evidence="2" type="ORF">BLNAU_14437</name>
</gene>
<feature type="region of interest" description="Disordered" evidence="1">
    <location>
        <begin position="1"/>
        <end position="57"/>
    </location>
</feature>
<feature type="compositionally biased region" description="Basic residues" evidence="1">
    <location>
        <begin position="104"/>
        <end position="116"/>
    </location>
</feature>
<feature type="region of interest" description="Disordered" evidence="1">
    <location>
        <begin position="92"/>
        <end position="116"/>
    </location>
</feature>
<accession>A0ABQ9XDT3</accession>
<comment type="caution">
    <text evidence="2">The sequence shown here is derived from an EMBL/GenBank/DDBJ whole genome shotgun (WGS) entry which is preliminary data.</text>
</comment>
<proteinExistence type="predicted"/>
<evidence type="ECO:0000313" key="3">
    <source>
        <dbReference type="Proteomes" id="UP001281761"/>
    </source>
</evidence>
<dbReference type="EMBL" id="JARBJD010000132">
    <property type="protein sequence ID" value="KAK2950631.1"/>
    <property type="molecule type" value="Genomic_DNA"/>
</dbReference>
<sequence length="116" mass="13806">MKEEEAETEEEEPKQDEEEPKIENEDEHKTENDEQNKEDDQTRRNEGQSPEQPRIILRNRLHIRRAFGGRRGRATAAHHLPLLRLVFPLLRPLPNSRHSPLNHSRPHRRRGKVLLH</sequence>
<evidence type="ECO:0000256" key="1">
    <source>
        <dbReference type="SAM" id="MobiDB-lite"/>
    </source>
</evidence>
<feature type="compositionally biased region" description="Acidic residues" evidence="1">
    <location>
        <begin position="1"/>
        <end position="20"/>
    </location>
</feature>
<protein>
    <submittedName>
        <fullName evidence="2">Uncharacterized protein</fullName>
    </submittedName>
</protein>
<organism evidence="2 3">
    <name type="scientific">Blattamonas nauphoetae</name>
    <dbReference type="NCBI Taxonomy" id="2049346"/>
    <lineage>
        <taxon>Eukaryota</taxon>
        <taxon>Metamonada</taxon>
        <taxon>Preaxostyla</taxon>
        <taxon>Oxymonadida</taxon>
        <taxon>Blattamonas</taxon>
    </lineage>
</organism>